<evidence type="ECO:0000313" key="8">
    <source>
        <dbReference type="Proteomes" id="UP000256748"/>
    </source>
</evidence>
<evidence type="ECO:0000256" key="3">
    <source>
        <dbReference type="ARBA" id="ARBA00023015"/>
    </source>
</evidence>
<feature type="domain" description="HTH marR-type" evidence="6">
    <location>
        <begin position="26"/>
        <end position="160"/>
    </location>
</feature>
<evidence type="ECO:0000256" key="2">
    <source>
        <dbReference type="ARBA" id="ARBA00022490"/>
    </source>
</evidence>
<dbReference type="Gene3D" id="1.10.10.10">
    <property type="entry name" value="Winged helix-like DNA-binding domain superfamily/Winged helix DNA-binding domain"/>
    <property type="match status" value="1"/>
</dbReference>
<dbReference type="InterPro" id="IPR039422">
    <property type="entry name" value="MarR/SlyA-like"/>
</dbReference>
<evidence type="ECO:0000256" key="5">
    <source>
        <dbReference type="ARBA" id="ARBA00023163"/>
    </source>
</evidence>
<dbReference type="GO" id="GO:0006950">
    <property type="term" value="P:response to stress"/>
    <property type="evidence" value="ECO:0007669"/>
    <property type="project" value="TreeGrafter"/>
</dbReference>
<dbReference type="InterPro" id="IPR000835">
    <property type="entry name" value="HTH_MarR-typ"/>
</dbReference>
<evidence type="ECO:0000259" key="6">
    <source>
        <dbReference type="PROSITE" id="PS50995"/>
    </source>
</evidence>
<reference evidence="7 8" key="1">
    <citation type="submission" date="2017-03" db="EMBL/GenBank/DDBJ databases">
        <title>Genome analysis of Rhizobial strains effectives or ineffectives for nitrogen fixation isolated from bean seeds.</title>
        <authorList>
            <person name="Peralta H."/>
            <person name="Aguilar-Vera A."/>
            <person name="Mora Y."/>
            <person name="Vargas-Lagunas C."/>
            <person name="Girard L."/>
            <person name="Mora J."/>
        </authorList>
    </citation>
    <scope>NUCLEOTIDE SEQUENCE [LARGE SCALE GENOMIC DNA]</scope>
    <source>
        <strain evidence="7 8">CCGM5</strain>
    </source>
</reference>
<dbReference type="PRINTS" id="PR00598">
    <property type="entry name" value="HTHMARR"/>
</dbReference>
<name>A0A3E1BJ90_RHILT</name>
<evidence type="ECO:0000313" key="7">
    <source>
        <dbReference type="EMBL" id="RFB93006.1"/>
    </source>
</evidence>
<dbReference type="InterPro" id="IPR036390">
    <property type="entry name" value="WH_DNA-bd_sf"/>
</dbReference>
<evidence type="ECO:0000256" key="1">
    <source>
        <dbReference type="ARBA" id="ARBA00004496"/>
    </source>
</evidence>
<gene>
    <name evidence="7" type="ORF">B5K10_13630</name>
</gene>
<dbReference type="RefSeq" id="WP_116273683.1">
    <property type="nucleotide sequence ID" value="NZ_KZ859521.1"/>
</dbReference>
<dbReference type="Proteomes" id="UP000256748">
    <property type="component" value="Unassembled WGS sequence"/>
</dbReference>
<protein>
    <submittedName>
        <fullName evidence="7">MarR family transcriptional regulator</fullName>
    </submittedName>
</protein>
<dbReference type="SUPFAM" id="SSF46785">
    <property type="entry name" value="Winged helix' DNA-binding domain"/>
    <property type="match status" value="1"/>
</dbReference>
<comment type="caution">
    <text evidence="7">The sequence shown here is derived from an EMBL/GenBank/DDBJ whole genome shotgun (WGS) entry which is preliminary data.</text>
</comment>
<dbReference type="PANTHER" id="PTHR33164">
    <property type="entry name" value="TRANSCRIPTIONAL REGULATOR, MARR FAMILY"/>
    <property type="match status" value="1"/>
</dbReference>
<keyword evidence="5" id="KW-0804">Transcription</keyword>
<dbReference type="GO" id="GO:0003677">
    <property type="term" value="F:DNA binding"/>
    <property type="evidence" value="ECO:0007669"/>
    <property type="project" value="UniProtKB-KW"/>
</dbReference>
<keyword evidence="2" id="KW-0963">Cytoplasm</keyword>
<dbReference type="PROSITE" id="PS50995">
    <property type="entry name" value="HTH_MARR_2"/>
    <property type="match status" value="1"/>
</dbReference>
<dbReference type="InterPro" id="IPR036388">
    <property type="entry name" value="WH-like_DNA-bd_sf"/>
</dbReference>
<accession>A0A3E1BJ90</accession>
<dbReference type="SMART" id="SM00347">
    <property type="entry name" value="HTH_MARR"/>
    <property type="match status" value="1"/>
</dbReference>
<sequence>MPSSKTAKQSEMPASAVPGTDGRKLSNFLCFAVYSANLAFGRAYKPILDALGLTYTQYIAMVALSEQDDQTVSKLGEKLFLESNTLTPILKKLEAVGFITRHRDPADERQVRVSLTPAGRAILETNPGSSLTDATGLGDDFPIVQKSVTRLRDNLLRAQAEPEKS</sequence>
<proteinExistence type="predicted"/>
<dbReference type="EMBL" id="NAOO01000017">
    <property type="protein sequence ID" value="RFB93006.1"/>
    <property type="molecule type" value="Genomic_DNA"/>
</dbReference>
<dbReference type="GO" id="GO:0003700">
    <property type="term" value="F:DNA-binding transcription factor activity"/>
    <property type="evidence" value="ECO:0007669"/>
    <property type="project" value="InterPro"/>
</dbReference>
<dbReference type="Pfam" id="PF22381">
    <property type="entry name" value="Staph_reg_Sar_Rot"/>
    <property type="match status" value="1"/>
</dbReference>
<evidence type="ECO:0000256" key="4">
    <source>
        <dbReference type="ARBA" id="ARBA00023125"/>
    </source>
</evidence>
<organism evidence="7 8">
    <name type="scientific">Rhizobium leguminosarum bv. trifolii</name>
    <dbReference type="NCBI Taxonomy" id="386"/>
    <lineage>
        <taxon>Bacteria</taxon>
        <taxon>Pseudomonadati</taxon>
        <taxon>Pseudomonadota</taxon>
        <taxon>Alphaproteobacteria</taxon>
        <taxon>Hyphomicrobiales</taxon>
        <taxon>Rhizobiaceae</taxon>
        <taxon>Rhizobium/Agrobacterium group</taxon>
        <taxon>Rhizobium</taxon>
    </lineage>
</organism>
<dbReference type="InterPro" id="IPR055166">
    <property type="entry name" value="Transc_reg_Sar_Rot_HTH"/>
</dbReference>
<comment type="subcellular location">
    <subcellularLocation>
        <location evidence="1">Cytoplasm</location>
    </subcellularLocation>
</comment>
<dbReference type="PANTHER" id="PTHR33164:SF5">
    <property type="entry name" value="ORGANIC HYDROPEROXIDE RESISTANCE TRANSCRIPTIONAL REGULATOR"/>
    <property type="match status" value="1"/>
</dbReference>
<dbReference type="GO" id="GO:0005737">
    <property type="term" value="C:cytoplasm"/>
    <property type="evidence" value="ECO:0007669"/>
    <property type="project" value="UniProtKB-SubCell"/>
</dbReference>
<keyword evidence="4" id="KW-0238">DNA-binding</keyword>
<keyword evidence="3" id="KW-0805">Transcription regulation</keyword>
<dbReference type="AlphaFoldDB" id="A0A3E1BJ90"/>